<organism evidence="1">
    <name type="scientific">Anguilla anguilla</name>
    <name type="common">European freshwater eel</name>
    <name type="synonym">Muraena anguilla</name>
    <dbReference type="NCBI Taxonomy" id="7936"/>
    <lineage>
        <taxon>Eukaryota</taxon>
        <taxon>Metazoa</taxon>
        <taxon>Chordata</taxon>
        <taxon>Craniata</taxon>
        <taxon>Vertebrata</taxon>
        <taxon>Euteleostomi</taxon>
        <taxon>Actinopterygii</taxon>
        <taxon>Neopterygii</taxon>
        <taxon>Teleostei</taxon>
        <taxon>Anguilliformes</taxon>
        <taxon>Anguillidae</taxon>
        <taxon>Anguilla</taxon>
    </lineage>
</organism>
<protein>
    <submittedName>
        <fullName evidence="1">Uncharacterized protein</fullName>
    </submittedName>
</protein>
<name>A0A0E9RQ11_ANGAN</name>
<accession>A0A0E9RQ11</accession>
<evidence type="ECO:0000313" key="1">
    <source>
        <dbReference type="EMBL" id="JAH31209.1"/>
    </source>
</evidence>
<reference evidence="1" key="2">
    <citation type="journal article" date="2015" name="Fish Shellfish Immunol.">
        <title>Early steps in the European eel (Anguilla anguilla)-Vibrio vulnificus interaction in the gills: Role of the RtxA13 toxin.</title>
        <authorList>
            <person name="Callol A."/>
            <person name="Pajuelo D."/>
            <person name="Ebbesson L."/>
            <person name="Teles M."/>
            <person name="MacKenzie S."/>
            <person name="Amaro C."/>
        </authorList>
    </citation>
    <scope>NUCLEOTIDE SEQUENCE</scope>
</reference>
<dbReference type="AlphaFoldDB" id="A0A0E9RQ11"/>
<proteinExistence type="predicted"/>
<reference evidence="1" key="1">
    <citation type="submission" date="2014-11" db="EMBL/GenBank/DDBJ databases">
        <authorList>
            <person name="Amaro Gonzalez C."/>
        </authorList>
    </citation>
    <scope>NUCLEOTIDE SEQUENCE</scope>
</reference>
<dbReference type="EMBL" id="GBXM01077368">
    <property type="protein sequence ID" value="JAH31209.1"/>
    <property type="molecule type" value="Transcribed_RNA"/>
</dbReference>
<sequence>MIGRKENQHVLIDLVCCQATRVGIQHYDALNSFLYQGPEYEKTIGECTCKIANIPESA</sequence>